<reference evidence="1 2" key="1">
    <citation type="journal article" date="2006" name="Science">
        <title>The genome of black cottonwood, Populus trichocarpa (Torr. &amp; Gray).</title>
        <authorList>
            <person name="Tuskan G.A."/>
            <person name="Difazio S."/>
            <person name="Jansson S."/>
            <person name="Bohlmann J."/>
            <person name="Grigoriev I."/>
            <person name="Hellsten U."/>
            <person name="Putnam N."/>
            <person name="Ralph S."/>
            <person name="Rombauts S."/>
            <person name="Salamov A."/>
            <person name="Schein J."/>
            <person name="Sterck L."/>
            <person name="Aerts A."/>
            <person name="Bhalerao R.R."/>
            <person name="Bhalerao R.P."/>
            <person name="Blaudez D."/>
            <person name="Boerjan W."/>
            <person name="Brun A."/>
            <person name="Brunner A."/>
            <person name="Busov V."/>
            <person name="Campbell M."/>
            <person name="Carlson J."/>
            <person name="Chalot M."/>
            <person name="Chapman J."/>
            <person name="Chen G.L."/>
            <person name="Cooper D."/>
            <person name="Coutinho P.M."/>
            <person name="Couturier J."/>
            <person name="Covert S."/>
            <person name="Cronk Q."/>
            <person name="Cunningham R."/>
            <person name="Davis J."/>
            <person name="Degroeve S."/>
            <person name="Dejardin A."/>
            <person name="Depamphilis C."/>
            <person name="Detter J."/>
            <person name="Dirks B."/>
            <person name="Dubchak I."/>
            <person name="Duplessis S."/>
            <person name="Ehlting J."/>
            <person name="Ellis B."/>
            <person name="Gendler K."/>
            <person name="Goodstein D."/>
            <person name="Gribskov M."/>
            <person name="Grimwood J."/>
            <person name="Groover A."/>
            <person name="Gunter L."/>
            <person name="Hamberger B."/>
            <person name="Heinze B."/>
            <person name="Helariutta Y."/>
            <person name="Henrissat B."/>
            <person name="Holligan D."/>
            <person name="Holt R."/>
            <person name="Huang W."/>
            <person name="Islam-Faridi N."/>
            <person name="Jones S."/>
            <person name="Jones-Rhoades M."/>
            <person name="Jorgensen R."/>
            <person name="Joshi C."/>
            <person name="Kangasjarvi J."/>
            <person name="Karlsson J."/>
            <person name="Kelleher C."/>
            <person name="Kirkpatrick R."/>
            <person name="Kirst M."/>
            <person name="Kohler A."/>
            <person name="Kalluri U."/>
            <person name="Larimer F."/>
            <person name="Leebens-Mack J."/>
            <person name="Leple J.C."/>
            <person name="Locascio P."/>
            <person name="Lou Y."/>
            <person name="Lucas S."/>
            <person name="Martin F."/>
            <person name="Montanini B."/>
            <person name="Napoli C."/>
            <person name="Nelson D.R."/>
            <person name="Nelson C."/>
            <person name="Nieminen K."/>
            <person name="Nilsson O."/>
            <person name="Pereda V."/>
            <person name="Peter G."/>
            <person name="Philippe R."/>
            <person name="Pilate G."/>
            <person name="Poliakov A."/>
            <person name="Razumovskaya J."/>
            <person name="Richardson P."/>
            <person name="Rinaldi C."/>
            <person name="Ritland K."/>
            <person name="Rouze P."/>
            <person name="Ryaboy D."/>
            <person name="Schmutz J."/>
            <person name="Schrader J."/>
            <person name="Segerman B."/>
            <person name="Shin H."/>
            <person name="Siddiqui A."/>
            <person name="Sterky F."/>
            <person name="Terry A."/>
            <person name="Tsai C.J."/>
            <person name="Uberbacher E."/>
            <person name="Unneberg P."/>
            <person name="Vahala J."/>
            <person name="Wall K."/>
            <person name="Wessler S."/>
            <person name="Yang G."/>
            <person name="Yin T."/>
            <person name="Douglas C."/>
            <person name="Marra M."/>
            <person name="Sandberg G."/>
            <person name="Van de Peer Y."/>
            <person name="Rokhsar D."/>
        </authorList>
    </citation>
    <scope>NUCLEOTIDE SEQUENCE [LARGE SCALE GENOMIC DNA]</scope>
    <source>
        <strain evidence="2">cv. Nisqually</strain>
    </source>
</reference>
<keyword evidence="2" id="KW-1185">Reference proteome</keyword>
<organism evidence="1 2">
    <name type="scientific">Populus trichocarpa</name>
    <name type="common">Western balsam poplar</name>
    <name type="synonym">Populus balsamifera subsp. trichocarpa</name>
    <dbReference type="NCBI Taxonomy" id="3694"/>
    <lineage>
        <taxon>Eukaryota</taxon>
        <taxon>Viridiplantae</taxon>
        <taxon>Streptophyta</taxon>
        <taxon>Embryophyta</taxon>
        <taxon>Tracheophyta</taxon>
        <taxon>Spermatophyta</taxon>
        <taxon>Magnoliopsida</taxon>
        <taxon>eudicotyledons</taxon>
        <taxon>Gunneridae</taxon>
        <taxon>Pentapetalae</taxon>
        <taxon>rosids</taxon>
        <taxon>fabids</taxon>
        <taxon>Malpighiales</taxon>
        <taxon>Salicaceae</taxon>
        <taxon>Saliceae</taxon>
        <taxon>Populus</taxon>
    </lineage>
</organism>
<evidence type="ECO:0000313" key="2">
    <source>
        <dbReference type="Proteomes" id="UP000006729"/>
    </source>
</evidence>
<accession>A0ACC0SYB4</accession>
<name>A0ACC0SYB4_POPTR</name>
<comment type="caution">
    <text evidence="1">The sequence shown here is derived from an EMBL/GenBank/DDBJ whole genome shotgun (WGS) entry which is preliminary data.</text>
</comment>
<gene>
    <name evidence="1" type="ORF">POPTR_005G072000v4</name>
</gene>
<proteinExistence type="predicted"/>
<protein>
    <submittedName>
        <fullName evidence="1">Uncharacterized protein</fullName>
    </submittedName>
</protein>
<evidence type="ECO:0000313" key="1">
    <source>
        <dbReference type="EMBL" id="KAI9394273.1"/>
    </source>
</evidence>
<sequence length="175" mass="19653">MARKINMSCHLKANSKLGSIITEKIQTMGVSEPGKVCKNHPYHDQKQGVCASCLRDRLTQLIYVNTLQSAVLAPPSSSSSPDHPYSFVASTNHVSRRQHHRNISDNYNMGSVSFRVSVGNRLKKSRSIAFVTRNHTGEVKNGKKSNGFWTKLLHLKGKKDRVLMRSAVSMNERLY</sequence>
<dbReference type="Proteomes" id="UP000006729">
    <property type="component" value="Chromosome 5"/>
</dbReference>
<dbReference type="EMBL" id="CM009294">
    <property type="protein sequence ID" value="KAI9394273.1"/>
    <property type="molecule type" value="Genomic_DNA"/>
</dbReference>